<accession>A0ABC8UIW9</accession>
<dbReference type="EMBL" id="CAUOFW020007891">
    <property type="protein sequence ID" value="CAK9180988.1"/>
    <property type="molecule type" value="Genomic_DNA"/>
</dbReference>
<dbReference type="AlphaFoldDB" id="A0ABC8UIW9"/>
<feature type="non-terminal residue" evidence="3">
    <location>
        <position position="1"/>
    </location>
</feature>
<evidence type="ECO:0000256" key="1">
    <source>
        <dbReference type="SAM" id="MobiDB-lite"/>
    </source>
</evidence>
<dbReference type="EMBL" id="CAUOFW020000881">
    <property type="protein sequence ID" value="CAK9138359.1"/>
    <property type="molecule type" value="Genomic_DNA"/>
</dbReference>
<evidence type="ECO:0000313" key="4">
    <source>
        <dbReference type="Proteomes" id="UP001642360"/>
    </source>
</evidence>
<proteinExistence type="predicted"/>
<feature type="compositionally biased region" description="Basic and acidic residues" evidence="1">
    <location>
        <begin position="17"/>
        <end position="36"/>
    </location>
</feature>
<feature type="region of interest" description="Disordered" evidence="1">
    <location>
        <begin position="17"/>
        <end position="52"/>
    </location>
</feature>
<evidence type="ECO:0000313" key="3">
    <source>
        <dbReference type="EMBL" id="CAK9180988.1"/>
    </source>
</evidence>
<name>A0ABC8UIW9_9AQUA</name>
<sequence>FTYKSEEKVPILPKFDWDLFGEEKQQQPPNENEKQKQPLIENVEVPEPQQAQRQVTEDLKVYLRRKKDKTTSLPTCQSSSLTLGNFALPVSNSNPVDDSSTPDFHDIDLSIAPMI</sequence>
<comment type="caution">
    <text evidence="3">The sequence shown here is derived from an EMBL/GenBank/DDBJ whole genome shotgun (WGS) entry which is preliminary data.</text>
</comment>
<keyword evidence="4" id="KW-1185">Reference proteome</keyword>
<evidence type="ECO:0000313" key="2">
    <source>
        <dbReference type="EMBL" id="CAK9138359.1"/>
    </source>
</evidence>
<gene>
    <name evidence="3" type="ORF">ILEXP_LOCUS51013</name>
    <name evidence="2" type="ORF">ILEXP_LOCUS5696</name>
</gene>
<organism evidence="3 4">
    <name type="scientific">Ilex paraguariensis</name>
    <name type="common">yerba mate</name>
    <dbReference type="NCBI Taxonomy" id="185542"/>
    <lineage>
        <taxon>Eukaryota</taxon>
        <taxon>Viridiplantae</taxon>
        <taxon>Streptophyta</taxon>
        <taxon>Embryophyta</taxon>
        <taxon>Tracheophyta</taxon>
        <taxon>Spermatophyta</taxon>
        <taxon>Magnoliopsida</taxon>
        <taxon>eudicotyledons</taxon>
        <taxon>Gunneridae</taxon>
        <taxon>Pentapetalae</taxon>
        <taxon>asterids</taxon>
        <taxon>campanulids</taxon>
        <taxon>Aquifoliales</taxon>
        <taxon>Aquifoliaceae</taxon>
        <taxon>Ilex</taxon>
    </lineage>
</organism>
<protein>
    <submittedName>
        <fullName evidence="3">Uncharacterized protein</fullName>
    </submittedName>
</protein>
<dbReference type="Proteomes" id="UP001642360">
    <property type="component" value="Unassembled WGS sequence"/>
</dbReference>
<reference evidence="3 4" key="1">
    <citation type="submission" date="2024-02" db="EMBL/GenBank/DDBJ databases">
        <authorList>
            <person name="Vignale AGUSTIN F."/>
            <person name="Sosa J E."/>
            <person name="Modenutti C."/>
        </authorList>
    </citation>
    <scope>NUCLEOTIDE SEQUENCE [LARGE SCALE GENOMIC DNA]</scope>
</reference>